<evidence type="ECO:0000313" key="11">
    <source>
        <dbReference type="Proteomes" id="UP000321248"/>
    </source>
</evidence>
<keyword evidence="11" id="KW-1185">Reference proteome</keyword>
<name>A0A5C8KNW6_9GAMM</name>
<comment type="similarity">
    <text evidence="6">Belongs to the ABC-4 integral membrane protein family.</text>
</comment>
<dbReference type="Proteomes" id="UP000321248">
    <property type="component" value="Unassembled WGS sequence"/>
</dbReference>
<evidence type="ECO:0000259" key="9">
    <source>
        <dbReference type="Pfam" id="PF12704"/>
    </source>
</evidence>
<evidence type="ECO:0000256" key="6">
    <source>
        <dbReference type="ARBA" id="ARBA00038076"/>
    </source>
</evidence>
<dbReference type="InterPro" id="IPR003838">
    <property type="entry name" value="ABC3_permease_C"/>
</dbReference>
<dbReference type="PANTHER" id="PTHR30572">
    <property type="entry name" value="MEMBRANE COMPONENT OF TRANSPORTER-RELATED"/>
    <property type="match status" value="1"/>
</dbReference>
<evidence type="ECO:0000259" key="8">
    <source>
        <dbReference type="Pfam" id="PF02687"/>
    </source>
</evidence>
<proteinExistence type="inferred from homology"/>
<comment type="subcellular location">
    <subcellularLocation>
        <location evidence="1">Cell membrane</location>
        <topology evidence="1">Multi-pass membrane protein</topology>
    </subcellularLocation>
</comment>
<keyword evidence="4 7" id="KW-1133">Transmembrane helix</keyword>
<dbReference type="GO" id="GO:0005886">
    <property type="term" value="C:plasma membrane"/>
    <property type="evidence" value="ECO:0007669"/>
    <property type="project" value="UniProtKB-SubCell"/>
</dbReference>
<comment type="caution">
    <text evidence="10">The sequence shown here is derived from an EMBL/GenBank/DDBJ whole genome shotgun (WGS) entry which is preliminary data.</text>
</comment>
<organism evidence="10 11">
    <name type="scientific">Alkalisalibacterium limincola</name>
    <dbReference type="NCBI Taxonomy" id="2699169"/>
    <lineage>
        <taxon>Bacteria</taxon>
        <taxon>Pseudomonadati</taxon>
        <taxon>Pseudomonadota</taxon>
        <taxon>Gammaproteobacteria</taxon>
        <taxon>Lysobacterales</taxon>
        <taxon>Lysobacteraceae</taxon>
        <taxon>Alkalisalibacterium</taxon>
    </lineage>
</organism>
<feature type="transmembrane region" description="Helical" evidence="7">
    <location>
        <begin position="254"/>
        <end position="282"/>
    </location>
</feature>
<gene>
    <name evidence="10" type="ORF">FU658_10215</name>
</gene>
<feature type="transmembrane region" description="Helical" evidence="7">
    <location>
        <begin position="303"/>
        <end position="331"/>
    </location>
</feature>
<keyword evidence="2" id="KW-1003">Cell membrane</keyword>
<keyword evidence="5 7" id="KW-0472">Membrane</keyword>
<evidence type="ECO:0000256" key="5">
    <source>
        <dbReference type="ARBA" id="ARBA00023136"/>
    </source>
</evidence>
<dbReference type="InterPro" id="IPR050250">
    <property type="entry name" value="Macrolide_Exporter_MacB"/>
</dbReference>
<evidence type="ECO:0000256" key="3">
    <source>
        <dbReference type="ARBA" id="ARBA00022692"/>
    </source>
</evidence>
<protein>
    <submittedName>
        <fullName evidence="10">FtsX-like permease family protein</fullName>
    </submittedName>
</protein>
<evidence type="ECO:0000256" key="2">
    <source>
        <dbReference type="ARBA" id="ARBA00022475"/>
    </source>
</evidence>
<dbReference type="AlphaFoldDB" id="A0A5C8KNW6"/>
<evidence type="ECO:0000256" key="4">
    <source>
        <dbReference type="ARBA" id="ARBA00022989"/>
    </source>
</evidence>
<dbReference type="PANTHER" id="PTHR30572:SF4">
    <property type="entry name" value="ABC TRANSPORTER PERMEASE YTRF"/>
    <property type="match status" value="1"/>
</dbReference>
<dbReference type="OrthoDB" id="9770036at2"/>
<accession>A0A5C8KNW6</accession>
<dbReference type="GO" id="GO:0022857">
    <property type="term" value="F:transmembrane transporter activity"/>
    <property type="evidence" value="ECO:0007669"/>
    <property type="project" value="TreeGrafter"/>
</dbReference>
<evidence type="ECO:0000256" key="1">
    <source>
        <dbReference type="ARBA" id="ARBA00004651"/>
    </source>
</evidence>
<sequence length="380" mass="40729">MAIIANALYVVNDRLSVAARPSGAVEEEVFRLQVLSYQRPDDIANMQRRDVELLRAIPGVKAATWTNQAPMGQSGWGLPLSVDPSLGGAGVNGSPYFNPDSLVQTLGLELVEGRDFTEADVVEIDPATAQLSGDKVILSRRYAEQLFPDESGVVGRTVHLGAGPDAVPMQVVGVVDTLMSPFAQASDNTYNTFLLPVRYLTEHSQYLVRTEAGQRDRIMAEAEAALAQARPGRLVMQNQTLGELREIRYRNQRAVAGLLIAVTIGLLLVTASGIVGMASLWVTQRRKQIGTRRALGARKIDIVRYFVTENLMISTTGVVIGAALAIGLNLFLVREIALPTLPVGYLLGGTATLLVLGVLAVLGPAWRAAAVPPAVATRSV</sequence>
<dbReference type="EMBL" id="VRTS01000007">
    <property type="protein sequence ID" value="TXK61082.1"/>
    <property type="molecule type" value="Genomic_DNA"/>
</dbReference>
<dbReference type="InterPro" id="IPR025857">
    <property type="entry name" value="MacB_PCD"/>
</dbReference>
<dbReference type="Pfam" id="PF12704">
    <property type="entry name" value="MacB_PCD"/>
    <property type="match status" value="1"/>
</dbReference>
<keyword evidence="3 7" id="KW-0812">Transmembrane</keyword>
<feature type="transmembrane region" description="Helical" evidence="7">
    <location>
        <begin position="343"/>
        <end position="362"/>
    </location>
</feature>
<feature type="domain" description="ABC3 transporter permease C-terminal" evidence="8">
    <location>
        <begin position="262"/>
        <end position="372"/>
    </location>
</feature>
<evidence type="ECO:0000313" key="10">
    <source>
        <dbReference type="EMBL" id="TXK61082.1"/>
    </source>
</evidence>
<feature type="domain" description="MacB-like periplasmic core" evidence="9">
    <location>
        <begin position="36"/>
        <end position="223"/>
    </location>
</feature>
<dbReference type="Pfam" id="PF02687">
    <property type="entry name" value="FtsX"/>
    <property type="match status" value="1"/>
</dbReference>
<reference evidence="10 11" key="1">
    <citation type="submission" date="2019-08" db="EMBL/GenBank/DDBJ databases">
        <authorList>
            <person name="Karlyshev A.V."/>
        </authorList>
    </citation>
    <scope>NUCLEOTIDE SEQUENCE [LARGE SCALE GENOMIC DNA]</scope>
    <source>
        <strain evidence="10 11">Alg18-2.2</strain>
    </source>
</reference>
<evidence type="ECO:0000256" key="7">
    <source>
        <dbReference type="SAM" id="Phobius"/>
    </source>
</evidence>